<comment type="similarity">
    <text evidence="1">Belongs to the Fmt family.</text>
</comment>
<dbReference type="SUPFAM" id="SSF53328">
    <property type="entry name" value="Formyltransferase"/>
    <property type="match status" value="1"/>
</dbReference>
<dbReference type="AlphaFoldDB" id="A0A1G2RU38"/>
<dbReference type="Gene3D" id="3.40.50.12230">
    <property type="match status" value="1"/>
</dbReference>
<dbReference type="InterPro" id="IPR005793">
    <property type="entry name" value="Formyl_trans_C"/>
</dbReference>
<dbReference type="CDD" id="cd08646">
    <property type="entry name" value="FMT_core_Met-tRNA-FMT_N"/>
    <property type="match status" value="1"/>
</dbReference>
<dbReference type="Pfam" id="PF02911">
    <property type="entry name" value="Formyl_trans_C"/>
    <property type="match status" value="1"/>
</dbReference>
<gene>
    <name evidence="7" type="ORF">A3J30_04215</name>
</gene>
<dbReference type="PANTHER" id="PTHR11138">
    <property type="entry name" value="METHIONYL-TRNA FORMYLTRANSFERASE"/>
    <property type="match status" value="1"/>
</dbReference>
<dbReference type="InterPro" id="IPR036477">
    <property type="entry name" value="Formyl_transf_N_sf"/>
</dbReference>
<dbReference type="CDD" id="cd08704">
    <property type="entry name" value="Met_tRNA_FMT_C"/>
    <property type="match status" value="1"/>
</dbReference>
<evidence type="ECO:0000259" key="5">
    <source>
        <dbReference type="Pfam" id="PF00551"/>
    </source>
</evidence>
<dbReference type="PROSITE" id="PS00373">
    <property type="entry name" value="GART"/>
    <property type="match status" value="1"/>
</dbReference>
<evidence type="ECO:0000313" key="7">
    <source>
        <dbReference type="EMBL" id="OHA76353.1"/>
    </source>
</evidence>
<comment type="caution">
    <text evidence="7">The sequence shown here is derived from an EMBL/GenBank/DDBJ whole genome shotgun (WGS) entry which is preliminary data.</text>
</comment>
<evidence type="ECO:0000256" key="4">
    <source>
        <dbReference type="ARBA" id="ARBA00022917"/>
    </source>
</evidence>
<evidence type="ECO:0000256" key="1">
    <source>
        <dbReference type="ARBA" id="ARBA00010699"/>
    </source>
</evidence>
<dbReference type="EC" id="2.1.2.9" evidence="2"/>
<reference evidence="7 8" key="1">
    <citation type="journal article" date="2016" name="Nat. Commun.">
        <title>Thousands of microbial genomes shed light on interconnected biogeochemical processes in an aquifer system.</title>
        <authorList>
            <person name="Anantharaman K."/>
            <person name="Brown C.T."/>
            <person name="Hug L.A."/>
            <person name="Sharon I."/>
            <person name="Castelle C.J."/>
            <person name="Probst A.J."/>
            <person name="Thomas B.C."/>
            <person name="Singh A."/>
            <person name="Wilkins M.J."/>
            <person name="Karaoz U."/>
            <person name="Brodie E.L."/>
            <person name="Williams K.H."/>
            <person name="Hubbard S.S."/>
            <person name="Banfield J.F."/>
        </authorList>
    </citation>
    <scope>NUCLEOTIDE SEQUENCE [LARGE SCALE GENOMIC DNA]</scope>
</reference>
<dbReference type="PANTHER" id="PTHR11138:SF5">
    <property type="entry name" value="METHIONYL-TRNA FORMYLTRANSFERASE, MITOCHONDRIAL"/>
    <property type="match status" value="1"/>
</dbReference>
<accession>A0A1G2RU38</accession>
<dbReference type="Pfam" id="PF00551">
    <property type="entry name" value="Formyl_trans_N"/>
    <property type="match status" value="1"/>
</dbReference>
<organism evidence="7 8">
    <name type="scientific">Candidatus Wildermuthbacteria bacterium RIFCSPLOWO2_02_FULL_47_9c</name>
    <dbReference type="NCBI Taxonomy" id="1802466"/>
    <lineage>
        <taxon>Bacteria</taxon>
        <taxon>Candidatus Wildermuthiibacteriota</taxon>
    </lineage>
</organism>
<dbReference type="GO" id="GO:0005829">
    <property type="term" value="C:cytosol"/>
    <property type="evidence" value="ECO:0007669"/>
    <property type="project" value="TreeGrafter"/>
</dbReference>
<dbReference type="GO" id="GO:0004479">
    <property type="term" value="F:methionyl-tRNA formyltransferase activity"/>
    <property type="evidence" value="ECO:0007669"/>
    <property type="project" value="UniProtKB-EC"/>
</dbReference>
<dbReference type="Proteomes" id="UP000178222">
    <property type="component" value="Unassembled WGS sequence"/>
</dbReference>
<dbReference type="EMBL" id="MHUL01000035">
    <property type="protein sequence ID" value="OHA76353.1"/>
    <property type="molecule type" value="Genomic_DNA"/>
</dbReference>
<keyword evidence="3" id="KW-0808">Transferase</keyword>
<evidence type="ECO:0000259" key="6">
    <source>
        <dbReference type="Pfam" id="PF02911"/>
    </source>
</evidence>
<keyword evidence="4" id="KW-0648">Protein biosynthesis</keyword>
<proteinExistence type="inferred from homology"/>
<sequence>MNTNIRIHFLGREFGLIVRDKLKEAGYELVGSAAEADLMVVGFYGKILPKEMLEKPKFGALNVHPSLLPKYRGPTPVQTTILEGEKETGVTIIQMDEEVDHGPILAQRTHVISGNPTTPELEKVLWTIGGDLLLETIPKWIAGEIVPRAQDHAKATYTKKLSREAGHIDWAKPALYRERQIRAFTPWPGAFIFWKGKRVKILKAHLERGKLIIDELQMEGKKPTTLHDFLLGYKDFAKVLREKAA</sequence>
<feature type="domain" description="Formyl transferase C-terminal" evidence="6">
    <location>
        <begin position="160"/>
        <end position="207"/>
    </location>
</feature>
<protein>
    <recommendedName>
        <fullName evidence="2">methionyl-tRNA formyltransferase</fullName>
        <ecNumber evidence="2">2.1.2.9</ecNumber>
    </recommendedName>
</protein>
<dbReference type="InterPro" id="IPR011034">
    <property type="entry name" value="Formyl_transferase-like_C_sf"/>
</dbReference>
<name>A0A1G2RU38_9BACT</name>
<dbReference type="InterPro" id="IPR041711">
    <property type="entry name" value="Met-tRNA-FMT_N"/>
</dbReference>
<feature type="domain" description="Formyl transferase N-terminal" evidence="5">
    <location>
        <begin position="31"/>
        <end position="135"/>
    </location>
</feature>
<evidence type="ECO:0000313" key="8">
    <source>
        <dbReference type="Proteomes" id="UP000178222"/>
    </source>
</evidence>
<dbReference type="InterPro" id="IPR044135">
    <property type="entry name" value="Met-tRNA-FMT_C"/>
</dbReference>
<evidence type="ECO:0000256" key="3">
    <source>
        <dbReference type="ARBA" id="ARBA00022679"/>
    </source>
</evidence>
<dbReference type="InterPro" id="IPR001555">
    <property type="entry name" value="GART_AS"/>
</dbReference>
<evidence type="ECO:0000256" key="2">
    <source>
        <dbReference type="ARBA" id="ARBA00012261"/>
    </source>
</evidence>
<dbReference type="SUPFAM" id="SSF50486">
    <property type="entry name" value="FMT C-terminal domain-like"/>
    <property type="match status" value="1"/>
</dbReference>
<dbReference type="InterPro" id="IPR002376">
    <property type="entry name" value="Formyl_transf_N"/>
</dbReference>